<name>A0A2U3LII3_9FIRM</name>
<protein>
    <submittedName>
        <fullName evidence="2">Uncharacterized protein</fullName>
    </submittedName>
</protein>
<evidence type="ECO:0000313" key="3">
    <source>
        <dbReference type="Proteomes" id="UP000238916"/>
    </source>
</evidence>
<keyword evidence="1" id="KW-0472">Membrane</keyword>
<organism evidence="2 3">
    <name type="scientific">Candidatus Desulfosporosinus infrequens</name>
    <dbReference type="NCBI Taxonomy" id="2043169"/>
    <lineage>
        <taxon>Bacteria</taxon>
        <taxon>Bacillati</taxon>
        <taxon>Bacillota</taxon>
        <taxon>Clostridia</taxon>
        <taxon>Eubacteriales</taxon>
        <taxon>Desulfitobacteriaceae</taxon>
        <taxon>Desulfosporosinus</taxon>
    </lineage>
</organism>
<evidence type="ECO:0000313" key="2">
    <source>
        <dbReference type="EMBL" id="SPF51629.1"/>
    </source>
</evidence>
<keyword evidence="1" id="KW-1133">Transmembrane helix</keyword>
<evidence type="ECO:0000256" key="1">
    <source>
        <dbReference type="SAM" id="Phobius"/>
    </source>
</evidence>
<feature type="transmembrane region" description="Helical" evidence="1">
    <location>
        <begin position="20"/>
        <end position="43"/>
    </location>
</feature>
<proteinExistence type="predicted"/>
<dbReference type="EMBL" id="OMOF01000472">
    <property type="protein sequence ID" value="SPF51629.1"/>
    <property type="molecule type" value="Genomic_DNA"/>
</dbReference>
<reference evidence="3" key="1">
    <citation type="submission" date="2018-02" db="EMBL/GenBank/DDBJ databases">
        <authorList>
            <person name="Hausmann B."/>
        </authorList>
    </citation>
    <scope>NUCLEOTIDE SEQUENCE [LARGE SCALE GENOMIC DNA]</scope>
    <source>
        <strain evidence="3">Peat soil MAG SbF1</strain>
    </source>
</reference>
<dbReference type="AlphaFoldDB" id="A0A2U3LII3"/>
<sequence>MHIELDIGDNIFAPVYPLRLALIVGSGEGLIIFIMEIQAFPFLRRKAMR</sequence>
<dbReference type="Proteomes" id="UP000238916">
    <property type="component" value="Unassembled WGS sequence"/>
</dbReference>
<gene>
    <name evidence="2" type="ORF">SBF1_5230005</name>
</gene>
<keyword evidence="1" id="KW-0812">Transmembrane</keyword>
<accession>A0A2U3LII3</accession>